<dbReference type="PANTHER" id="PTHR31191:SF4">
    <property type="entry name" value="CENTROSOMAL PROTEIN OF 126 KDA"/>
    <property type="match status" value="1"/>
</dbReference>
<feature type="compositionally biased region" description="Basic and acidic residues" evidence="1">
    <location>
        <begin position="311"/>
        <end position="323"/>
    </location>
</feature>
<feature type="region of interest" description="Disordered" evidence="1">
    <location>
        <begin position="531"/>
        <end position="564"/>
    </location>
</feature>
<reference evidence="2 3" key="1">
    <citation type="journal article" date="2019" name="Proc. Natl. Acad. Sci. U.S.A.">
        <title>Regulatory changes in pterin and carotenoid genes underlie balanced color polymorphisms in the wall lizard.</title>
        <authorList>
            <person name="Andrade P."/>
            <person name="Pinho C."/>
            <person name="Perez I de Lanuza G."/>
            <person name="Afonso S."/>
            <person name="Brejcha J."/>
            <person name="Rubin C.J."/>
            <person name="Wallerman O."/>
            <person name="Pereira P."/>
            <person name="Sabatino S.J."/>
            <person name="Bellati A."/>
            <person name="Pellitteri-Rosa D."/>
            <person name="Bosakova Z."/>
            <person name="Bunikis I."/>
            <person name="Carretero M.A."/>
            <person name="Feiner N."/>
            <person name="Marsik P."/>
            <person name="Pauperio F."/>
            <person name="Salvi D."/>
            <person name="Soler L."/>
            <person name="While G.M."/>
            <person name="Uller T."/>
            <person name="Font E."/>
            <person name="Andersson L."/>
            <person name="Carneiro M."/>
        </authorList>
    </citation>
    <scope>NUCLEOTIDE SEQUENCE</scope>
</reference>
<evidence type="ECO:0000313" key="3">
    <source>
        <dbReference type="Proteomes" id="UP000472272"/>
    </source>
</evidence>
<dbReference type="OrthoDB" id="9900339at2759"/>
<reference evidence="2" key="2">
    <citation type="submission" date="2025-08" db="UniProtKB">
        <authorList>
            <consortium name="Ensembl"/>
        </authorList>
    </citation>
    <scope>IDENTIFICATION</scope>
</reference>
<dbReference type="GO" id="GO:1905515">
    <property type="term" value="P:non-motile cilium assembly"/>
    <property type="evidence" value="ECO:0007669"/>
    <property type="project" value="InterPro"/>
</dbReference>
<dbReference type="GeneTree" id="ENSGT00390000013786"/>
<reference evidence="2" key="3">
    <citation type="submission" date="2025-09" db="UniProtKB">
        <authorList>
            <consortium name="Ensembl"/>
        </authorList>
    </citation>
    <scope>IDENTIFICATION</scope>
</reference>
<feature type="compositionally biased region" description="Basic and acidic residues" evidence="1">
    <location>
        <begin position="383"/>
        <end position="393"/>
    </location>
</feature>
<dbReference type="GeneID" id="114595654"/>
<accession>A0A670IRF9</accession>
<sequence length="1179" mass="130710">MEPGGGANGNVIGGNGSFYYYSSYGRAPAAAGGSQAASAWEAEGAAEPAAPGARRGVSESALPRGLGRRALSALGPSTNLKILLERDLSKERHELLKDQRLFRNRARKHFLETNKRRRALEEKWKDVEEKEQKFREQILLQRKLKHQEATERFQRGHIPLSQRKKVEVQRKPEPKLDEAFKKIQVTGLHLSPSKVIGRAADTTSSATRNDPFSWKQSSVKAGCDRIMQENSGSNPDNSQLLFQQNLNEMQQQLQEQHFSNLQDFHQEVNEIAHTESVCSVDSLEAAEPNEGCTTPSETSSLSAQLDSSVHNSEELQTRNKSFSDETDMTLSKNQHVNNWLTNLNTSNFQTTSPFRDILIKYNVIPSDEDTCSPDQKSFVQSRSEQRETARDASDENLTFAQNEREEKSFLSKRPSSGTEGPVATDSPVHEINKAWAVPDPSVVSLQERNSQLPQNRTSSAQVSCQQTATPVVFPTAPYNNSFSINCMEKGNDHSARCTEDIDCVANAKHEKVVASLFEEMCKGCINQQNANGDNEMTKNSLSMSHEDSTANLSDLDQQGNNSNEEKVVKFPKSILKKESKYELSNFKAVVVNRGVRFGTQPVIPRDSIELAKMKGKDAEQKNYKKLRWFDEINRAVGDEKHSEQNIIEIPHAQPRSPGSQIRAATSRTNVRSIPACTLNSVFPEYLQENSQASAKIASVKDSDNGMQNAFVSKGYHVARQAWMAPRGEEIPLIYNCELKNPKSNPCKSRTKLIKRPKSAKATSTFTTKNRKGTIIRPQSASEATKVMKTQGKIMAPHPPSKPIPGKKMDENPADSVSQSGNLWKAHTDTENSHFLPEGQDLCSDTTDSPSSGTACNSQVATMRPSYSIFTYELLRKKKATGQAVARCNSFPKGNSVYSENGLCRDRTPTDEEITVLWQGVHRALAQKDGAAGDSQHGVTLCNNSNNGDLQPTRTNVAHITIDGGNLMGSIKSGVRVNPIFASPPSTTFAMTRRKQSIENNENKRKALLEQRRQKAASAIWKPTSVVQNTTQTVKRGPPHCANDIVQAMGGISNSDEVSDSTTQFMLAENLANTSATESDILIDLDTVQPYKQTTVLNRPARQGMSALSFEEHKVLQSLDRINQKLLNVHETMKKIPSSTNVLQTLSPLVASPSYMDIIPTMQRYKSTSGDPRNLTQRRY</sequence>
<dbReference type="InterPro" id="IPR028257">
    <property type="entry name" value="CEP126"/>
</dbReference>
<feature type="region of interest" description="Disordered" evidence="1">
    <location>
        <begin position="792"/>
        <end position="817"/>
    </location>
</feature>
<feature type="compositionally biased region" description="Polar residues" evidence="1">
    <location>
        <begin position="531"/>
        <end position="562"/>
    </location>
</feature>
<dbReference type="GO" id="GO:0031122">
    <property type="term" value="P:cytoplasmic microtubule organization"/>
    <property type="evidence" value="ECO:0007669"/>
    <property type="project" value="Ensembl"/>
</dbReference>
<dbReference type="GO" id="GO:0097546">
    <property type="term" value="C:ciliary base"/>
    <property type="evidence" value="ECO:0007669"/>
    <property type="project" value="Ensembl"/>
</dbReference>
<evidence type="ECO:0000256" key="1">
    <source>
        <dbReference type="SAM" id="MobiDB-lite"/>
    </source>
</evidence>
<protein>
    <submittedName>
        <fullName evidence="2">Centrosomal protein 126</fullName>
    </submittedName>
</protein>
<keyword evidence="3" id="KW-1185">Reference proteome</keyword>
<feature type="compositionally biased region" description="Polar residues" evidence="1">
    <location>
        <begin position="291"/>
        <end position="310"/>
    </location>
</feature>
<dbReference type="GO" id="GO:0030496">
    <property type="term" value="C:midbody"/>
    <property type="evidence" value="ECO:0007669"/>
    <property type="project" value="Ensembl"/>
</dbReference>
<feature type="region of interest" description="Disordered" evidence="1">
    <location>
        <begin position="744"/>
        <end position="764"/>
    </location>
</feature>
<feature type="region of interest" description="Disordered" evidence="1">
    <location>
        <begin position="28"/>
        <end position="58"/>
    </location>
</feature>
<organism evidence="2 3">
    <name type="scientific">Podarcis muralis</name>
    <name type="common">Wall lizard</name>
    <name type="synonym">Lacerta muralis</name>
    <dbReference type="NCBI Taxonomy" id="64176"/>
    <lineage>
        <taxon>Eukaryota</taxon>
        <taxon>Metazoa</taxon>
        <taxon>Chordata</taxon>
        <taxon>Craniata</taxon>
        <taxon>Vertebrata</taxon>
        <taxon>Euteleostomi</taxon>
        <taxon>Lepidosauria</taxon>
        <taxon>Squamata</taxon>
        <taxon>Bifurcata</taxon>
        <taxon>Unidentata</taxon>
        <taxon>Episquamata</taxon>
        <taxon>Laterata</taxon>
        <taxon>Lacertibaenia</taxon>
        <taxon>Lacertidae</taxon>
        <taxon>Podarcis</taxon>
    </lineage>
</organism>
<feature type="compositionally biased region" description="Polar residues" evidence="1">
    <location>
        <begin position="372"/>
        <end position="382"/>
    </location>
</feature>
<gene>
    <name evidence="2" type="primary">CEP126</name>
</gene>
<feature type="region of interest" description="Disordered" evidence="1">
    <location>
        <begin position="287"/>
        <end position="327"/>
    </location>
</feature>
<dbReference type="PANTHER" id="PTHR31191">
    <property type="entry name" value="CENTROSOMAL PROTEIN CEP126"/>
    <property type="match status" value="1"/>
</dbReference>
<feature type="compositionally biased region" description="Basic residues" evidence="1">
    <location>
        <begin position="748"/>
        <end position="758"/>
    </location>
</feature>
<dbReference type="RefSeq" id="XP_028581967.1">
    <property type="nucleotide sequence ID" value="XM_028726134.1"/>
</dbReference>
<dbReference type="KEGG" id="pmua:114595654"/>
<dbReference type="Proteomes" id="UP000472272">
    <property type="component" value="Chromosome 4"/>
</dbReference>
<dbReference type="GO" id="GO:0007052">
    <property type="term" value="P:mitotic spindle organization"/>
    <property type="evidence" value="ECO:0007669"/>
    <property type="project" value="Ensembl"/>
</dbReference>
<name>A0A670IRF9_PODMU</name>
<dbReference type="AlphaFoldDB" id="A0A670IRF9"/>
<dbReference type="OMA" id="HISKPNV"/>
<dbReference type="Pfam" id="PF15352">
    <property type="entry name" value="K1377"/>
    <property type="match status" value="2"/>
</dbReference>
<dbReference type="CTD" id="57562"/>
<feature type="compositionally biased region" description="Low complexity" evidence="1">
    <location>
        <begin position="28"/>
        <end position="55"/>
    </location>
</feature>
<dbReference type="GO" id="GO:0005813">
    <property type="term" value="C:centrosome"/>
    <property type="evidence" value="ECO:0007669"/>
    <property type="project" value="Ensembl"/>
</dbReference>
<proteinExistence type="predicted"/>
<evidence type="ECO:0000313" key="2">
    <source>
        <dbReference type="Ensembl" id="ENSPMRP00000014099.1"/>
    </source>
</evidence>
<dbReference type="Ensembl" id="ENSPMRT00000015065.1">
    <property type="protein sequence ID" value="ENSPMRP00000014099.1"/>
    <property type="gene ID" value="ENSPMRG00000009421.1"/>
</dbReference>
<feature type="region of interest" description="Disordered" evidence="1">
    <location>
        <begin position="366"/>
        <end position="426"/>
    </location>
</feature>